<dbReference type="PANTHER" id="PTHR34069:SF2">
    <property type="entry name" value="BETA-KETOACYL-[ACYL-CARRIER-PROTEIN] SYNTHASE III"/>
    <property type="match status" value="1"/>
</dbReference>
<reference evidence="5 6" key="1">
    <citation type="submission" date="2019-08" db="EMBL/GenBank/DDBJ databases">
        <title>In-depth cultivation of the pig gut microbiome towards novel bacterial diversity and tailored functional studies.</title>
        <authorList>
            <person name="Wylensek D."/>
            <person name="Hitch T.C.A."/>
            <person name="Clavel T."/>
        </authorList>
    </citation>
    <scope>NUCLEOTIDE SEQUENCE [LARGE SCALE GENOMIC DNA]</scope>
    <source>
        <strain evidence="5 6">SM-530-WT-4B</strain>
    </source>
</reference>
<evidence type="ECO:0000259" key="4">
    <source>
        <dbReference type="Pfam" id="PF08545"/>
    </source>
</evidence>
<dbReference type="CDD" id="cd00830">
    <property type="entry name" value="KAS_III"/>
    <property type="match status" value="1"/>
</dbReference>
<dbReference type="GO" id="GO:0006633">
    <property type="term" value="P:fatty acid biosynthetic process"/>
    <property type="evidence" value="ECO:0007669"/>
    <property type="project" value="InterPro"/>
</dbReference>
<dbReference type="Pfam" id="PF08545">
    <property type="entry name" value="ACP_syn_III"/>
    <property type="match status" value="1"/>
</dbReference>
<sequence length="345" mass="37933">MNRGMSIRGISWCLPERFETNEDLVREFGTWTPEKIYKKTGIVRRHIADTDKPVSHYLALAGEKFFAEHPAVSRDSIDMLVVCCEARDYIAPATACVVHHKLGLRKSCGAVDYELGCSGYVYGLSVAKGYIAAGIADRVLLLTGDEVTRYVNKQDKAIRTIFGDGHTATLLEVSERDRVTGFDLGTDGSGLRDIIIEAGETALPCSESTAAERVNRFGNVHSQENLFMDGRKVLEFSLREVPGSVQRCLERAGVRKEALDLVVFHQASRLLLEQVRDEMRFPEDKFVISLEDKGNTVSSTIPIALGECAEQGRLKAGMKVLLSGFGVGLSWGTVLVEWGADDGAE</sequence>
<dbReference type="InterPro" id="IPR013747">
    <property type="entry name" value="ACP_syn_III_C"/>
</dbReference>
<dbReference type="InterPro" id="IPR013751">
    <property type="entry name" value="ACP_syn_III_N"/>
</dbReference>
<dbReference type="GO" id="GO:0044550">
    <property type="term" value="P:secondary metabolite biosynthetic process"/>
    <property type="evidence" value="ECO:0007669"/>
    <property type="project" value="TreeGrafter"/>
</dbReference>
<dbReference type="Pfam" id="PF08541">
    <property type="entry name" value="ACP_syn_III_C"/>
    <property type="match status" value="1"/>
</dbReference>
<dbReference type="PANTHER" id="PTHR34069">
    <property type="entry name" value="3-OXOACYL-[ACYL-CARRIER-PROTEIN] SYNTHASE 3"/>
    <property type="match status" value="1"/>
</dbReference>
<dbReference type="GO" id="GO:0004315">
    <property type="term" value="F:3-oxoacyl-[acyl-carrier-protein] synthase activity"/>
    <property type="evidence" value="ECO:0007669"/>
    <property type="project" value="InterPro"/>
</dbReference>
<dbReference type="InterPro" id="IPR016039">
    <property type="entry name" value="Thiolase-like"/>
</dbReference>
<feature type="domain" description="Beta-ketoacyl-[acyl-carrier-protein] synthase III C-terminal" evidence="3">
    <location>
        <begin position="249"/>
        <end position="338"/>
    </location>
</feature>
<protein>
    <submittedName>
        <fullName evidence="5">Ketoacyl-ACP synthase III</fullName>
    </submittedName>
</protein>
<accession>A0A6L5YDJ0</accession>
<proteinExistence type="predicted"/>
<evidence type="ECO:0000259" key="3">
    <source>
        <dbReference type="Pfam" id="PF08541"/>
    </source>
</evidence>
<dbReference type="SUPFAM" id="SSF53901">
    <property type="entry name" value="Thiolase-like"/>
    <property type="match status" value="1"/>
</dbReference>
<keyword evidence="6" id="KW-1185">Reference proteome</keyword>
<feature type="domain" description="Beta-ketoacyl-[acyl-carrier-protein] synthase III N-terminal" evidence="4">
    <location>
        <begin position="112"/>
        <end position="188"/>
    </location>
</feature>
<dbReference type="NCBIfam" id="NF006829">
    <property type="entry name" value="PRK09352.1"/>
    <property type="match status" value="1"/>
</dbReference>
<keyword evidence="2" id="KW-0012">Acyltransferase</keyword>
<dbReference type="Gene3D" id="3.40.47.10">
    <property type="match status" value="1"/>
</dbReference>
<keyword evidence="1" id="KW-0808">Transferase</keyword>
<dbReference type="AlphaFoldDB" id="A0A6L5YDJ0"/>
<comment type="caution">
    <text evidence="5">The sequence shown here is derived from an EMBL/GenBank/DDBJ whole genome shotgun (WGS) entry which is preliminary data.</text>
</comment>
<name>A0A6L5YDJ0_9BACT</name>
<evidence type="ECO:0000313" key="6">
    <source>
        <dbReference type="Proteomes" id="UP000473699"/>
    </source>
</evidence>
<evidence type="ECO:0000256" key="1">
    <source>
        <dbReference type="ARBA" id="ARBA00022679"/>
    </source>
</evidence>
<dbReference type="Proteomes" id="UP000473699">
    <property type="component" value="Unassembled WGS sequence"/>
</dbReference>
<dbReference type="RefSeq" id="WP_154529220.1">
    <property type="nucleotide sequence ID" value="NZ_JAXDZJ010000120.1"/>
</dbReference>
<evidence type="ECO:0000256" key="2">
    <source>
        <dbReference type="ARBA" id="ARBA00023315"/>
    </source>
</evidence>
<gene>
    <name evidence="5" type="ORF">FYJ74_08855</name>
</gene>
<evidence type="ECO:0000313" key="5">
    <source>
        <dbReference type="EMBL" id="MST56138.1"/>
    </source>
</evidence>
<dbReference type="EMBL" id="VUNH01000009">
    <property type="protein sequence ID" value="MST56138.1"/>
    <property type="molecule type" value="Genomic_DNA"/>
</dbReference>
<organism evidence="5 6">
    <name type="scientific">Pyramidobacter porci</name>
    <dbReference type="NCBI Taxonomy" id="2605789"/>
    <lineage>
        <taxon>Bacteria</taxon>
        <taxon>Thermotogati</taxon>
        <taxon>Synergistota</taxon>
        <taxon>Synergistia</taxon>
        <taxon>Synergistales</taxon>
        <taxon>Dethiosulfovibrionaceae</taxon>
        <taxon>Pyramidobacter</taxon>
    </lineage>
</organism>